<reference evidence="2 3" key="1">
    <citation type="submission" date="2015-11" db="EMBL/GenBank/DDBJ databases">
        <title>Exploring the genomic traits of fungus-feeding bacterial genus Collimonas.</title>
        <authorList>
            <person name="Song C."/>
            <person name="Schmidt R."/>
            <person name="de Jager V."/>
            <person name="Krzyzanowska D."/>
            <person name="Jongedijk E."/>
            <person name="Cankar K."/>
            <person name="Beekwilder J."/>
            <person name="van Veen A."/>
            <person name="de Boer W."/>
            <person name="van Veen J.A."/>
            <person name="Garbeva P."/>
        </authorList>
    </citation>
    <scope>NUCLEOTIDE SEQUENCE [LARGE SCALE GENOMIC DNA]</scope>
    <source>
        <strain evidence="2 3">Ter6</strain>
    </source>
</reference>
<dbReference type="AlphaFoldDB" id="A0A127PE27"/>
<sequence>MAGGAAAGFASCAKDSWGWQASTARPSGKKSLYMTTPLQNN</sequence>
<evidence type="ECO:0000256" key="1">
    <source>
        <dbReference type="SAM" id="MobiDB-lite"/>
    </source>
</evidence>
<accession>A0A127PE27</accession>
<dbReference type="Proteomes" id="UP000072421">
    <property type="component" value="Chromosome"/>
</dbReference>
<proteinExistence type="predicted"/>
<protein>
    <submittedName>
        <fullName evidence="2">Uncharacterized protein</fullName>
    </submittedName>
</protein>
<evidence type="ECO:0000313" key="3">
    <source>
        <dbReference type="Proteomes" id="UP000072421"/>
    </source>
</evidence>
<feature type="region of interest" description="Disordered" evidence="1">
    <location>
        <begin position="19"/>
        <end position="41"/>
    </location>
</feature>
<gene>
    <name evidence="2" type="ORF">CFter6_3216</name>
</gene>
<dbReference type="EMBL" id="CP013232">
    <property type="protein sequence ID" value="AMO95864.1"/>
    <property type="molecule type" value="Genomic_DNA"/>
</dbReference>
<evidence type="ECO:0000313" key="2">
    <source>
        <dbReference type="EMBL" id="AMO95864.1"/>
    </source>
</evidence>
<organism evidence="2">
    <name type="scientific">Collimonas fungivorans</name>
    <dbReference type="NCBI Taxonomy" id="158899"/>
    <lineage>
        <taxon>Bacteria</taxon>
        <taxon>Pseudomonadati</taxon>
        <taxon>Pseudomonadota</taxon>
        <taxon>Betaproteobacteria</taxon>
        <taxon>Burkholderiales</taxon>
        <taxon>Oxalobacteraceae</taxon>
        <taxon>Collimonas</taxon>
    </lineage>
</organism>
<name>A0A127PE27_9BURK</name>